<evidence type="ECO:0000313" key="3">
    <source>
        <dbReference type="EMBL" id="KAK6471911.1"/>
    </source>
</evidence>
<proteinExistence type="inferred from homology"/>
<sequence>MASNFNDIVKQGYARIRSRHLGIYHRCWLVFKKASSKGPKRLEKFSDERAAYFRCYHKASHLHQVTELNNVKNVIRMPKGTKKHAVALIFNDDTSKTFACDSEMEANEWCKVLHMECLGTEIHDVSLGEPDLLATGVYREQSERFHVYLMPSPNLDVYGECILQITSETICLWDIQHPRLKLVSWPLCALRRYGRDPTWFTFEAGRMCDTGEGLFTFQTREGEAIYQKVHTAALAIAEQHDWLIKNAENEMKMSEGTSLFSSLPRSTYWKHINKQHSPKQLNRMQGNSSPLKIVNEKTISSCR</sequence>
<dbReference type="PANTHER" id="PTHR21258:SF45">
    <property type="entry name" value="DOCKING PROTEIN 5"/>
    <property type="match status" value="1"/>
</dbReference>
<name>A0ABR0YH21_HUSHU</name>
<gene>
    <name evidence="3" type="ORF">HHUSO_G28889</name>
</gene>
<dbReference type="CDD" id="cd14678">
    <property type="entry name" value="PH_DOK4_DOK5_DOK6"/>
    <property type="match status" value="1"/>
</dbReference>
<dbReference type="CDD" id="cd13164">
    <property type="entry name" value="PTB_DOK4_DOK5_DOK6"/>
    <property type="match status" value="1"/>
</dbReference>
<dbReference type="Proteomes" id="UP001369086">
    <property type="component" value="Unassembled WGS sequence"/>
</dbReference>
<comment type="similarity">
    <text evidence="1">Belongs to the DOK family. Type B subfamily.</text>
</comment>
<dbReference type="InterPro" id="IPR001849">
    <property type="entry name" value="PH_domain"/>
</dbReference>
<evidence type="ECO:0000256" key="1">
    <source>
        <dbReference type="ARBA" id="ARBA00006520"/>
    </source>
</evidence>
<dbReference type="SMART" id="SM01244">
    <property type="entry name" value="IRS"/>
    <property type="match status" value="1"/>
</dbReference>
<organism evidence="3 4">
    <name type="scientific">Huso huso</name>
    <name type="common">Beluga</name>
    <name type="synonym">Acipenser huso</name>
    <dbReference type="NCBI Taxonomy" id="61971"/>
    <lineage>
        <taxon>Eukaryota</taxon>
        <taxon>Metazoa</taxon>
        <taxon>Chordata</taxon>
        <taxon>Craniata</taxon>
        <taxon>Vertebrata</taxon>
        <taxon>Euteleostomi</taxon>
        <taxon>Actinopterygii</taxon>
        <taxon>Chondrostei</taxon>
        <taxon>Acipenseriformes</taxon>
        <taxon>Acipenseridae</taxon>
        <taxon>Huso</taxon>
    </lineage>
</organism>
<dbReference type="Pfam" id="PF02174">
    <property type="entry name" value="IRS"/>
    <property type="match status" value="1"/>
</dbReference>
<evidence type="ECO:0000313" key="4">
    <source>
        <dbReference type="Proteomes" id="UP001369086"/>
    </source>
</evidence>
<keyword evidence="4" id="KW-1185">Reference proteome</keyword>
<protein>
    <submittedName>
        <fullName evidence="3">Docking protein 5-like isoform X1</fullName>
    </submittedName>
</protein>
<dbReference type="InterPro" id="IPR011993">
    <property type="entry name" value="PH-like_dom_sf"/>
</dbReference>
<dbReference type="InterPro" id="IPR037816">
    <property type="entry name" value="DOK4/5/6_PH"/>
</dbReference>
<dbReference type="SUPFAM" id="SSF50729">
    <property type="entry name" value="PH domain-like"/>
    <property type="match status" value="2"/>
</dbReference>
<accession>A0ABR0YH21</accession>
<dbReference type="EMBL" id="JAHFZB010000030">
    <property type="protein sequence ID" value="KAK6471911.1"/>
    <property type="molecule type" value="Genomic_DNA"/>
</dbReference>
<dbReference type="SMART" id="SM00310">
    <property type="entry name" value="PTBI"/>
    <property type="match status" value="1"/>
</dbReference>
<comment type="caution">
    <text evidence="3">The sequence shown here is derived from an EMBL/GenBank/DDBJ whole genome shotgun (WGS) entry which is preliminary data.</text>
</comment>
<dbReference type="PROSITE" id="PS51064">
    <property type="entry name" value="IRS_PTB"/>
    <property type="match status" value="1"/>
</dbReference>
<dbReference type="PANTHER" id="PTHR21258">
    <property type="entry name" value="DOCKING PROTEIN RELATED"/>
    <property type="match status" value="1"/>
</dbReference>
<dbReference type="SMART" id="SM00233">
    <property type="entry name" value="PH"/>
    <property type="match status" value="1"/>
</dbReference>
<feature type="domain" description="IRS-type PTB" evidence="2">
    <location>
        <begin position="138"/>
        <end position="243"/>
    </location>
</feature>
<reference evidence="3 4" key="1">
    <citation type="submission" date="2021-05" db="EMBL/GenBank/DDBJ databases">
        <authorList>
            <person name="Zahm M."/>
            <person name="Klopp C."/>
            <person name="Cabau C."/>
            <person name="Kuhl H."/>
            <person name="Suciu R."/>
            <person name="Ciorpac M."/>
            <person name="Holostenco D."/>
            <person name="Gessner J."/>
            <person name="Wuertz S."/>
            <person name="Hohne C."/>
            <person name="Stock M."/>
            <person name="Gislard M."/>
            <person name="Lluch J."/>
            <person name="Milhes M."/>
            <person name="Lampietro C."/>
            <person name="Lopez Roques C."/>
            <person name="Donnadieu C."/>
            <person name="Du K."/>
            <person name="Schartl M."/>
            <person name="Guiguen Y."/>
        </authorList>
    </citation>
    <scope>NUCLEOTIDE SEQUENCE [LARGE SCALE GENOMIC DNA]</scope>
    <source>
        <strain evidence="3">Hh-F2</strain>
        <tissue evidence="3">Blood</tissue>
    </source>
</reference>
<evidence type="ECO:0000259" key="2">
    <source>
        <dbReference type="PROSITE" id="PS51064"/>
    </source>
</evidence>
<dbReference type="Gene3D" id="2.30.29.30">
    <property type="entry name" value="Pleckstrin-homology domain (PH domain)/Phosphotyrosine-binding domain (PTB)"/>
    <property type="match status" value="2"/>
</dbReference>
<dbReference type="InterPro" id="IPR050996">
    <property type="entry name" value="Docking_Protein_DOK"/>
</dbReference>
<dbReference type="InterPro" id="IPR002404">
    <property type="entry name" value="IRS_PTB"/>
</dbReference>